<gene>
    <name evidence="1" type="ORF">S01H1_21643</name>
</gene>
<proteinExistence type="predicted"/>
<comment type="caution">
    <text evidence="1">The sequence shown here is derived from an EMBL/GenBank/DDBJ whole genome shotgun (WGS) entry which is preliminary data.</text>
</comment>
<dbReference type="EMBL" id="BARS01012040">
    <property type="protein sequence ID" value="GAF96419.1"/>
    <property type="molecule type" value="Genomic_DNA"/>
</dbReference>
<feature type="non-terminal residue" evidence="1">
    <location>
        <position position="45"/>
    </location>
</feature>
<reference evidence="1" key="1">
    <citation type="journal article" date="2014" name="Front. Microbiol.">
        <title>High frequency of phylogenetically diverse reductive dehalogenase-homologous genes in deep subseafloor sedimentary metagenomes.</title>
        <authorList>
            <person name="Kawai M."/>
            <person name="Futagami T."/>
            <person name="Toyoda A."/>
            <person name="Takaki Y."/>
            <person name="Nishi S."/>
            <person name="Hori S."/>
            <person name="Arai W."/>
            <person name="Tsubouchi T."/>
            <person name="Morono Y."/>
            <person name="Uchiyama I."/>
            <person name="Ito T."/>
            <person name="Fujiyama A."/>
            <person name="Inagaki F."/>
            <person name="Takami H."/>
        </authorList>
    </citation>
    <scope>NUCLEOTIDE SEQUENCE</scope>
    <source>
        <strain evidence="1">Expedition CK06-06</strain>
    </source>
</reference>
<organism evidence="1">
    <name type="scientific">marine sediment metagenome</name>
    <dbReference type="NCBI Taxonomy" id="412755"/>
    <lineage>
        <taxon>unclassified sequences</taxon>
        <taxon>metagenomes</taxon>
        <taxon>ecological metagenomes</taxon>
    </lineage>
</organism>
<protein>
    <submittedName>
        <fullName evidence="1">Uncharacterized protein</fullName>
    </submittedName>
</protein>
<sequence>MKVSELGEFGLIDLLAKMADSVRNNQKVSWQQLIIGIGDDAATWR</sequence>
<evidence type="ECO:0000313" key="1">
    <source>
        <dbReference type="EMBL" id="GAF96419.1"/>
    </source>
</evidence>
<name>X0TTA1_9ZZZZ</name>
<dbReference type="AlphaFoldDB" id="X0TTA1"/>
<accession>X0TTA1</accession>